<protein>
    <submittedName>
        <fullName evidence="2">Uncharacterized protein</fullName>
    </submittedName>
</protein>
<evidence type="ECO:0000313" key="3">
    <source>
        <dbReference type="Proteomes" id="UP000316621"/>
    </source>
</evidence>
<reference evidence="2 3" key="1">
    <citation type="journal article" date="2018" name="Science">
        <title>The opium poppy genome and morphinan production.</title>
        <authorList>
            <person name="Guo L."/>
            <person name="Winzer T."/>
            <person name="Yang X."/>
            <person name="Li Y."/>
            <person name="Ning Z."/>
            <person name="He Z."/>
            <person name="Teodor R."/>
            <person name="Lu Y."/>
            <person name="Bowser T.A."/>
            <person name="Graham I.A."/>
            <person name="Ye K."/>
        </authorList>
    </citation>
    <scope>NUCLEOTIDE SEQUENCE [LARGE SCALE GENOMIC DNA]</scope>
    <source>
        <strain evidence="3">cv. HN1</strain>
        <tissue evidence="2">Leaves</tissue>
    </source>
</reference>
<gene>
    <name evidence="2" type="ORF">C5167_019925</name>
</gene>
<feature type="region of interest" description="Disordered" evidence="1">
    <location>
        <begin position="53"/>
        <end position="89"/>
    </location>
</feature>
<dbReference type="EMBL" id="CM010716">
    <property type="protein sequence ID" value="RZC51500.1"/>
    <property type="molecule type" value="Genomic_DNA"/>
</dbReference>
<organism evidence="2 3">
    <name type="scientific">Papaver somniferum</name>
    <name type="common">Opium poppy</name>
    <dbReference type="NCBI Taxonomy" id="3469"/>
    <lineage>
        <taxon>Eukaryota</taxon>
        <taxon>Viridiplantae</taxon>
        <taxon>Streptophyta</taxon>
        <taxon>Embryophyta</taxon>
        <taxon>Tracheophyta</taxon>
        <taxon>Spermatophyta</taxon>
        <taxon>Magnoliopsida</taxon>
        <taxon>Ranunculales</taxon>
        <taxon>Papaveraceae</taxon>
        <taxon>Papaveroideae</taxon>
        <taxon>Papaver</taxon>
    </lineage>
</organism>
<evidence type="ECO:0000256" key="1">
    <source>
        <dbReference type="SAM" id="MobiDB-lite"/>
    </source>
</evidence>
<name>A0A4Y7IUN9_PAPSO</name>
<dbReference type="Gramene" id="RZC51500">
    <property type="protein sequence ID" value="RZC51500"/>
    <property type="gene ID" value="C5167_019925"/>
</dbReference>
<keyword evidence="3" id="KW-1185">Reference proteome</keyword>
<feature type="compositionally biased region" description="Basic and acidic residues" evidence="1">
    <location>
        <begin position="60"/>
        <end position="89"/>
    </location>
</feature>
<dbReference type="AlphaFoldDB" id="A0A4Y7IUN9"/>
<dbReference type="Proteomes" id="UP000316621">
    <property type="component" value="Chromosome 2"/>
</dbReference>
<proteinExistence type="predicted"/>
<evidence type="ECO:0000313" key="2">
    <source>
        <dbReference type="EMBL" id="RZC51500.1"/>
    </source>
</evidence>
<accession>A0A4Y7IUN9</accession>
<sequence length="105" mass="11974">MLSYTLIFVGRGHIEKRTSVHLWISAPTILLKVRGQLLNARRLQLHHTDSLLETDNCGPLEHEINSKQKTPKDAQEGENSEESHLPKDVMGDVSYSVVWDQQPIF</sequence>